<feature type="transmembrane region" description="Helical" evidence="1">
    <location>
        <begin position="88"/>
        <end position="109"/>
    </location>
</feature>
<keyword evidence="1" id="KW-1133">Transmembrane helix</keyword>
<feature type="transmembrane region" description="Helical" evidence="1">
    <location>
        <begin position="63"/>
        <end position="82"/>
    </location>
</feature>
<dbReference type="EMBL" id="JRYB01000001">
    <property type="protein sequence ID" value="OIJ40442.1"/>
    <property type="molecule type" value="Genomic_DNA"/>
</dbReference>
<organism evidence="2 3">
    <name type="scientific">Massilia timonae</name>
    <dbReference type="NCBI Taxonomy" id="47229"/>
    <lineage>
        <taxon>Bacteria</taxon>
        <taxon>Pseudomonadati</taxon>
        <taxon>Pseudomonadota</taxon>
        <taxon>Betaproteobacteria</taxon>
        <taxon>Burkholderiales</taxon>
        <taxon>Oxalobacteraceae</taxon>
        <taxon>Telluria group</taxon>
        <taxon>Massilia</taxon>
    </lineage>
</organism>
<gene>
    <name evidence="2" type="ORF">LO55_903</name>
</gene>
<sequence>MKKYAPYIILFLFAALLFNSWGNDMTVHFDGDEIDGPLGWMLATLFAGGGALLALFITIMVGVLLAVVFAGVGVMLLGSLGIGAVVLALAISPLLLPLVIPVAIIWYFMSRSRKVSLEKTATA</sequence>
<dbReference type="Proteomes" id="UP000180246">
    <property type="component" value="Unassembled WGS sequence"/>
</dbReference>
<accession>A0A1S2N817</accession>
<name>A0A1S2N817_9BURK</name>
<protein>
    <submittedName>
        <fullName evidence="2">Putative membrane protein</fullName>
    </submittedName>
</protein>
<dbReference type="RefSeq" id="WP_071360600.1">
    <property type="nucleotide sequence ID" value="NZ_JRYB01000001.1"/>
</dbReference>
<feature type="transmembrane region" description="Helical" evidence="1">
    <location>
        <begin position="38"/>
        <end position="56"/>
    </location>
</feature>
<dbReference type="AlphaFoldDB" id="A0A1S2N817"/>
<proteinExistence type="predicted"/>
<reference evidence="2 3" key="1">
    <citation type="submission" date="2014-10" db="EMBL/GenBank/DDBJ databases">
        <authorList>
            <person name="Seo M.-J."/>
            <person name="Seok Y.J."/>
            <person name="Cha I.-T."/>
        </authorList>
    </citation>
    <scope>NUCLEOTIDE SEQUENCE [LARGE SCALE GENOMIC DNA]</scope>
    <source>
        <strain evidence="2 3">NEU</strain>
    </source>
</reference>
<keyword evidence="1" id="KW-0812">Transmembrane</keyword>
<evidence type="ECO:0000313" key="2">
    <source>
        <dbReference type="EMBL" id="OIJ40442.1"/>
    </source>
</evidence>
<evidence type="ECO:0000313" key="3">
    <source>
        <dbReference type="Proteomes" id="UP000180246"/>
    </source>
</evidence>
<comment type="caution">
    <text evidence="2">The sequence shown here is derived from an EMBL/GenBank/DDBJ whole genome shotgun (WGS) entry which is preliminary data.</text>
</comment>
<keyword evidence="1" id="KW-0472">Membrane</keyword>
<evidence type="ECO:0000256" key="1">
    <source>
        <dbReference type="SAM" id="Phobius"/>
    </source>
</evidence>